<evidence type="ECO:0000256" key="4">
    <source>
        <dbReference type="ARBA" id="ARBA00022729"/>
    </source>
</evidence>
<dbReference type="GO" id="GO:0047753">
    <property type="term" value="F:choline-sulfatase activity"/>
    <property type="evidence" value="ECO:0007669"/>
    <property type="project" value="UniProtKB-EC"/>
</dbReference>
<dbReference type="OrthoDB" id="236884at2"/>
<feature type="chain" id="PRO_5022108948" evidence="7">
    <location>
        <begin position="21"/>
        <end position="463"/>
    </location>
</feature>
<evidence type="ECO:0000256" key="5">
    <source>
        <dbReference type="ARBA" id="ARBA00022801"/>
    </source>
</evidence>
<name>A0A518DZA3_9BACT</name>
<dbReference type="PANTHER" id="PTHR45953:SF1">
    <property type="entry name" value="IDURONATE 2-SULFATASE"/>
    <property type="match status" value="1"/>
</dbReference>
<keyword evidence="6" id="KW-0106">Calcium</keyword>
<dbReference type="GO" id="GO:0005737">
    <property type="term" value="C:cytoplasm"/>
    <property type="evidence" value="ECO:0007669"/>
    <property type="project" value="TreeGrafter"/>
</dbReference>
<dbReference type="CDD" id="cd16030">
    <property type="entry name" value="iduronate-2-sulfatase"/>
    <property type="match status" value="1"/>
</dbReference>
<gene>
    <name evidence="9" type="primary">betC_11</name>
    <name evidence="9" type="ORF">Pla8534_49900</name>
</gene>
<dbReference type="GO" id="GO:0046872">
    <property type="term" value="F:metal ion binding"/>
    <property type="evidence" value="ECO:0007669"/>
    <property type="project" value="UniProtKB-KW"/>
</dbReference>
<evidence type="ECO:0000256" key="2">
    <source>
        <dbReference type="ARBA" id="ARBA00008779"/>
    </source>
</evidence>
<reference evidence="9 10" key="1">
    <citation type="submission" date="2019-02" db="EMBL/GenBank/DDBJ databases">
        <title>Deep-cultivation of Planctomycetes and their phenomic and genomic characterization uncovers novel biology.</title>
        <authorList>
            <person name="Wiegand S."/>
            <person name="Jogler M."/>
            <person name="Boedeker C."/>
            <person name="Pinto D."/>
            <person name="Vollmers J."/>
            <person name="Rivas-Marin E."/>
            <person name="Kohn T."/>
            <person name="Peeters S.H."/>
            <person name="Heuer A."/>
            <person name="Rast P."/>
            <person name="Oberbeckmann S."/>
            <person name="Bunk B."/>
            <person name="Jeske O."/>
            <person name="Meyerdierks A."/>
            <person name="Storesund J.E."/>
            <person name="Kallscheuer N."/>
            <person name="Luecker S."/>
            <person name="Lage O.M."/>
            <person name="Pohl T."/>
            <person name="Merkel B.J."/>
            <person name="Hornburger P."/>
            <person name="Mueller R.-W."/>
            <person name="Bruemmer F."/>
            <person name="Labrenz M."/>
            <person name="Spormann A.M."/>
            <person name="Op den Camp H."/>
            <person name="Overmann J."/>
            <person name="Amann R."/>
            <person name="Jetten M.S.M."/>
            <person name="Mascher T."/>
            <person name="Medema M.H."/>
            <person name="Devos D.P."/>
            <person name="Kaster A.-K."/>
            <person name="Ovreas L."/>
            <person name="Rohde M."/>
            <person name="Galperin M.Y."/>
            <person name="Jogler C."/>
        </authorList>
    </citation>
    <scope>NUCLEOTIDE SEQUENCE [LARGE SCALE GENOMIC DNA]</scope>
    <source>
        <strain evidence="9 10">Pla85_3_4</strain>
    </source>
</reference>
<evidence type="ECO:0000313" key="9">
    <source>
        <dbReference type="EMBL" id="QDU97145.1"/>
    </source>
</evidence>
<dbReference type="SUPFAM" id="SSF53649">
    <property type="entry name" value="Alkaline phosphatase-like"/>
    <property type="match status" value="1"/>
</dbReference>
<dbReference type="KEGG" id="lcre:Pla8534_49900"/>
<dbReference type="InterPro" id="IPR035874">
    <property type="entry name" value="IDS"/>
</dbReference>
<comment type="similarity">
    <text evidence="2">Belongs to the sulfatase family.</text>
</comment>
<accession>A0A518DZA3</accession>
<keyword evidence="10" id="KW-1185">Reference proteome</keyword>
<feature type="domain" description="Sulfatase N-terminal" evidence="8">
    <location>
        <begin position="27"/>
        <end position="357"/>
    </location>
</feature>
<sequence length="463" mass="51189" precursor="true">MKRLPLAVLIALTFSLPAAAAEAADRPNVLFIAIDDMNHWVGHLGRHPQSQTPCIDALASQGVAFSRAYCLAPACNPARAALMSGQRPSSTGCYRNAQNWRPGIDEARLLNSHFARAGYRVYGAGKIYHGAGDRGGEWDDYFPGKAETQRHPDAKNDGVGGIRFYPLANSDEEMPDYQVVSYGIKKLQEKSDKPFFLAIGLVKPHMPFSVPKKWFDRFPLESIQLPPHRADDLLDLPPAGRRMAGAEGDHAQMVASGRWKEAVQAYLATIAFADAQVGRLLDGLEKSPHRDNTIVCLWSDHGWSLGEKSHWRKFALWEEPTRTVLVWKAPGVTSPGGLCGRTVDHSSIYPTLCELAGLPLPEHLDGVSAVPLLKDPQAAWSTPAVTTFGFQNHTVRSEGWRYIRYEDGGEELYDETADPLEYVNLAERPEHAARKAELARWLPASNAENLPFAAGKEPKKRKK</sequence>
<proteinExistence type="inferred from homology"/>
<evidence type="ECO:0000256" key="1">
    <source>
        <dbReference type="ARBA" id="ARBA00001913"/>
    </source>
</evidence>
<dbReference type="PANTHER" id="PTHR45953">
    <property type="entry name" value="IDURONATE 2-SULFATASE"/>
    <property type="match status" value="1"/>
</dbReference>
<protein>
    <submittedName>
        <fullName evidence="9">Choline-sulfatase</fullName>
        <ecNumber evidence="9">3.1.6.6</ecNumber>
    </submittedName>
</protein>
<evidence type="ECO:0000256" key="3">
    <source>
        <dbReference type="ARBA" id="ARBA00022723"/>
    </source>
</evidence>
<dbReference type="AlphaFoldDB" id="A0A518DZA3"/>
<dbReference type="GO" id="GO:0004423">
    <property type="term" value="F:iduronate-2-sulfatase activity"/>
    <property type="evidence" value="ECO:0007669"/>
    <property type="project" value="InterPro"/>
</dbReference>
<dbReference type="Proteomes" id="UP000317648">
    <property type="component" value="Chromosome"/>
</dbReference>
<dbReference type="RefSeq" id="WP_145055933.1">
    <property type="nucleotide sequence ID" value="NZ_CP036433.1"/>
</dbReference>
<evidence type="ECO:0000256" key="7">
    <source>
        <dbReference type="SAM" id="SignalP"/>
    </source>
</evidence>
<evidence type="ECO:0000313" key="10">
    <source>
        <dbReference type="Proteomes" id="UP000317648"/>
    </source>
</evidence>
<evidence type="ECO:0000259" key="8">
    <source>
        <dbReference type="Pfam" id="PF00884"/>
    </source>
</evidence>
<keyword evidence="3" id="KW-0479">Metal-binding</keyword>
<comment type="cofactor">
    <cofactor evidence="1">
        <name>Ca(2+)</name>
        <dbReference type="ChEBI" id="CHEBI:29108"/>
    </cofactor>
</comment>
<dbReference type="Pfam" id="PF00884">
    <property type="entry name" value="Sulfatase"/>
    <property type="match status" value="1"/>
</dbReference>
<keyword evidence="4 7" id="KW-0732">Signal</keyword>
<feature type="signal peptide" evidence="7">
    <location>
        <begin position="1"/>
        <end position="20"/>
    </location>
</feature>
<organism evidence="9 10">
    <name type="scientific">Lignipirellula cremea</name>
    <dbReference type="NCBI Taxonomy" id="2528010"/>
    <lineage>
        <taxon>Bacteria</taxon>
        <taxon>Pseudomonadati</taxon>
        <taxon>Planctomycetota</taxon>
        <taxon>Planctomycetia</taxon>
        <taxon>Pirellulales</taxon>
        <taxon>Pirellulaceae</taxon>
        <taxon>Lignipirellula</taxon>
    </lineage>
</organism>
<dbReference type="Gene3D" id="3.40.720.10">
    <property type="entry name" value="Alkaline Phosphatase, subunit A"/>
    <property type="match status" value="1"/>
</dbReference>
<evidence type="ECO:0000256" key="6">
    <source>
        <dbReference type="ARBA" id="ARBA00022837"/>
    </source>
</evidence>
<dbReference type="EMBL" id="CP036433">
    <property type="protein sequence ID" value="QDU97145.1"/>
    <property type="molecule type" value="Genomic_DNA"/>
</dbReference>
<keyword evidence="5 9" id="KW-0378">Hydrolase</keyword>
<dbReference type="InterPro" id="IPR017850">
    <property type="entry name" value="Alkaline_phosphatase_core_sf"/>
</dbReference>
<dbReference type="InterPro" id="IPR000917">
    <property type="entry name" value="Sulfatase_N"/>
</dbReference>
<dbReference type="EC" id="3.1.6.6" evidence="9"/>